<proteinExistence type="predicted"/>
<comment type="caution">
    <text evidence="2">The sequence shown here is derived from an EMBL/GenBank/DDBJ whole genome shotgun (WGS) entry which is preliminary data.</text>
</comment>
<keyword evidence="1" id="KW-1133">Transmembrane helix</keyword>
<sequence>MTEIVPARRGVDRLRSVLPPLGVAALTGAAFAYVSAVDPNQPGHYPTCPFLFLTGFYCPGCGALRAMHALGHADLVSALGFNPFAVATLPFLVFWWGRWALRSWQGRPVRTSLAHPAYIWALFVAVILFGVLRNTPFGQFLAP</sequence>
<dbReference type="InterPro" id="IPR021215">
    <property type="entry name" value="DUF2752"/>
</dbReference>
<dbReference type="Pfam" id="PF10825">
    <property type="entry name" value="DUF2752"/>
    <property type="match status" value="1"/>
</dbReference>
<feature type="transmembrane region" description="Helical" evidence="1">
    <location>
        <begin position="117"/>
        <end position="135"/>
    </location>
</feature>
<reference evidence="2 3" key="1">
    <citation type="submission" date="2021-01" db="EMBL/GenBank/DDBJ databases">
        <title>Whole genome shotgun sequence of Planotetraspora phitsanulokensis NBRC 104273.</title>
        <authorList>
            <person name="Komaki H."/>
            <person name="Tamura T."/>
        </authorList>
    </citation>
    <scope>NUCLEOTIDE SEQUENCE [LARGE SCALE GENOMIC DNA]</scope>
    <source>
        <strain evidence="2 3">NBRC 104273</strain>
    </source>
</reference>
<evidence type="ECO:0000313" key="2">
    <source>
        <dbReference type="EMBL" id="GII35444.1"/>
    </source>
</evidence>
<feature type="transmembrane region" description="Helical" evidence="1">
    <location>
        <begin position="43"/>
        <end position="64"/>
    </location>
</feature>
<protein>
    <submittedName>
        <fullName evidence="2">Membrane protein</fullName>
    </submittedName>
</protein>
<keyword evidence="3" id="KW-1185">Reference proteome</keyword>
<dbReference type="Proteomes" id="UP000622547">
    <property type="component" value="Unassembled WGS sequence"/>
</dbReference>
<feature type="transmembrane region" description="Helical" evidence="1">
    <location>
        <begin position="76"/>
        <end position="97"/>
    </location>
</feature>
<dbReference type="RefSeq" id="WP_204071162.1">
    <property type="nucleotide sequence ID" value="NZ_BAABHI010000039.1"/>
</dbReference>
<gene>
    <name evidence="2" type="ORF">Pph01_04470</name>
</gene>
<keyword evidence="1" id="KW-0472">Membrane</keyword>
<name>A0A8J3U3J3_9ACTN</name>
<evidence type="ECO:0000313" key="3">
    <source>
        <dbReference type="Proteomes" id="UP000622547"/>
    </source>
</evidence>
<organism evidence="2 3">
    <name type="scientific">Planotetraspora phitsanulokensis</name>
    <dbReference type="NCBI Taxonomy" id="575192"/>
    <lineage>
        <taxon>Bacteria</taxon>
        <taxon>Bacillati</taxon>
        <taxon>Actinomycetota</taxon>
        <taxon>Actinomycetes</taxon>
        <taxon>Streptosporangiales</taxon>
        <taxon>Streptosporangiaceae</taxon>
        <taxon>Planotetraspora</taxon>
    </lineage>
</organism>
<dbReference type="AlphaFoldDB" id="A0A8J3U3J3"/>
<accession>A0A8J3U3J3</accession>
<evidence type="ECO:0000256" key="1">
    <source>
        <dbReference type="SAM" id="Phobius"/>
    </source>
</evidence>
<feature type="transmembrane region" description="Helical" evidence="1">
    <location>
        <begin position="17"/>
        <end position="37"/>
    </location>
</feature>
<keyword evidence="1" id="KW-0812">Transmembrane</keyword>
<dbReference type="EMBL" id="BOOP01000001">
    <property type="protein sequence ID" value="GII35444.1"/>
    <property type="molecule type" value="Genomic_DNA"/>
</dbReference>